<keyword evidence="1" id="KW-0472">Membrane</keyword>
<feature type="transmembrane region" description="Helical" evidence="1">
    <location>
        <begin position="6"/>
        <end position="27"/>
    </location>
</feature>
<comment type="caution">
    <text evidence="2">The sequence shown here is derived from an EMBL/GenBank/DDBJ whole genome shotgun (WGS) entry which is preliminary data.</text>
</comment>
<evidence type="ECO:0000313" key="2">
    <source>
        <dbReference type="EMBL" id="GAW92162.1"/>
    </source>
</evidence>
<dbReference type="RefSeq" id="WP_272946658.1">
    <property type="nucleotide sequence ID" value="NZ_BDGJ01000059.1"/>
</dbReference>
<evidence type="ECO:0000256" key="1">
    <source>
        <dbReference type="SAM" id="Phobius"/>
    </source>
</evidence>
<gene>
    <name evidence="2" type="ORF">KKC1_13210</name>
</gene>
<sequence length="42" mass="5028">MIGGNAMLTIWFWLSVIFFITAMVVLWKWYRPEDMSQDVSED</sequence>
<accession>A0A1Z5HRK8</accession>
<evidence type="ECO:0000313" key="3">
    <source>
        <dbReference type="Proteomes" id="UP000197032"/>
    </source>
</evidence>
<dbReference type="AlphaFoldDB" id="A0A1Z5HRK8"/>
<keyword evidence="1" id="KW-0812">Transmembrane</keyword>
<reference evidence="3" key="1">
    <citation type="journal article" date="2017" name="Appl. Environ. Microbiol.">
        <title>Genomic analysis of Calderihabitans maritimus KKC1, a thermophilic hydrogenogenic carboxydotrophic bacterium isolated from marine sediment.</title>
        <authorList>
            <person name="Omae K."/>
            <person name="Yoneda Y."/>
            <person name="Fukuyama Y."/>
            <person name="Yoshida T."/>
            <person name="Sako Y."/>
        </authorList>
    </citation>
    <scope>NUCLEOTIDE SEQUENCE [LARGE SCALE GENOMIC DNA]</scope>
    <source>
        <strain evidence="3">KKC1</strain>
    </source>
</reference>
<proteinExistence type="predicted"/>
<dbReference type="EMBL" id="BDGJ01000059">
    <property type="protein sequence ID" value="GAW92162.1"/>
    <property type="molecule type" value="Genomic_DNA"/>
</dbReference>
<keyword evidence="1" id="KW-1133">Transmembrane helix</keyword>
<name>A0A1Z5HRK8_9FIRM</name>
<dbReference type="Proteomes" id="UP000197032">
    <property type="component" value="Unassembled WGS sequence"/>
</dbReference>
<organism evidence="2 3">
    <name type="scientific">Calderihabitans maritimus</name>
    <dbReference type="NCBI Taxonomy" id="1246530"/>
    <lineage>
        <taxon>Bacteria</taxon>
        <taxon>Bacillati</taxon>
        <taxon>Bacillota</taxon>
        <taxon>Clostridia</taxon>
        <taxon>Neomoorellales</taxon>
        <taxon>Calderihabitantaceae</taxon>
        <taxon>Calderihabitans</taxon>
    </lineage>
</organism>
<protein>
    <submittedName>
        <fullName evidence="2">Uncharacterized protein</fullName>
    </submittedName>
</protein>
<keyword evidence="3" id="KW-1185">Reference proteome</keyword>